<dbReference type="PANTHER" id="PTHR21240:SF28">
    <property type="entry name" value="ISO-OROTATE DECARBOXYLASE (EUROFUNG)"/>
    <property type="match status" value="1"/>
</dbReference>
<name>A0ABU8G963_9ACTN</name>
<dbReference type="InterPro" id="IPR006680">
    <property type="entry name" value="Amidohydro-rel"/>
</dbReference>
<dbReference type="Pfam" id="PF04909">
    <property type="entry name" value="Amidohydro_2"/>
    <property type="match status" value="1"/>
</dbReference>
<evidence type="ECO:0000313" key="5">
    <source>
        <dbReference type="Proteomes" id="UP001365781"/>
    </source>
</evidence>
<feature type="compositionally biased region" description="Low complexity" evidence="2">
    <location>
        <begin position="169"/>
        <end position="181"/>
    </location>
</feature>
<feature type="compositionally biased region" description="Low complexity" evidence="2">
    <location>
        <begin position="306"/>
        <end position="318"/>
    </location>
</feature>
<keyword evidence="5" id="KW-1185">Reference proteome</keyword>
<sequence length="333" mass="34528">MPPFHRDLLTKAGIAEAGGRALPDRSPGAALEQMALLGTGTAILSVSTPGTGFLAYPREAVALARRLNDHGASLAAGRPDRFGLFATLPMPDPAASATEAARALDGLGADGVTLPANNQGTYLGAPGQDPLRRVLDDRRRRRPRPPRRAPGPIGAGHPALRRGLPARHVPGGIPAGPQQGRPRPPPHPVRPQPRRRFPAVRLPRMAAAISAATGRSSLDVLDDFRSFSFDTALSAGPAALPSLLAFARPGHVLFGNDWPFAPSTAGQYFATGLDTGVEAGHAGGGQPRQRRGALPPSGRRPRGPAERAGPGAPAAGRPAPGGPLFELVQPDRD</sequence>
<dbReference type="Proteomes" id="UP001365781">
    <property type="component" value="Unassembled WGS sequence"/>
</dbReference>
<dbReference type="InterPro" id="IPR032465">
    <property type="entry name" value="ACMSD"/>
</dbReference>
<evidence type="ECO:0000256" key="2">
    <source>
        <dbReference type="SAM" id="MobiDB-lite"/>
    </source>
</evidence>
<feature type="region of interest" description="Disordered" evidence="2">
    <location>
        <begin position="118"/>
        <end position="196"/>
    </location>
</feature>
<protein>
    <submittedName>
        <fullName evidence="4">Amidohydrolase family protein</fullName>
    </submittedName>
</protein>
<dbReference type="InterPro" id="IPR032466">
    <property type="entry name" value="Metal_Hydrolase"/>
</dbReference>
<reference evidence="4 5" key="1">
    <citation type="submission" date="2024-03" db="EMBL/GenBank/DDBJ databases">
        <title>First Report of Pectobacterium brasiliscabiei causing potato scab in china.</title>
        <authorList>
            <person name="Handique U."/>
        </authorList>
    </citation>
    <scope>NUCLEOTIDE SEQUENCE [LARGE SCALE GENOMIC DNA]</scope>
    <source>
        <strain evidence="4 5">ZRIMU1503</strain>
    </source>
</reference>
<evidence type="ECO:0000313" key="4">
    <source>
        <dbReference type="EMBL" id="MEI5609717.1"/>
    </source>
</evidence>
<organism evidence="4 5">
    <name type="scientific">Streptomyces brasiliscabiei</name>
    <dbReference type="NCBI Taxonomy" id="2736302"/>
    <lineage>
        <taxon>Bacteria</taxon>
        <taxon>Bacillati</taxon>
        <taxon>Actinomycetota</taxon>
        <taxon>Actinomycetes</taxon>
        <taxon>Kitasatosporales</taxon>
        <taxon>Streptomycetaceae</taxon>
        <taxon>Streptomyces</taxon>
    </lineage>
</organism>
<dbReference type="EMBL" id="JBBAYM010000006">
    <property type="protein sequence ID" value="MEI5609717.1"/>
    <property type="molecule type" value="Genomic_DNA"/>
</dbReference>
<accession>A0ABU8G963</accession>
<proteinExistence type="predicted"/>
<gene>
    <name evidence="4" type="ORF">WB403_11110</name>
</gene>
<comment type="caution">
    <text evidence="4">The sequence shown here is derived from an EMBL/GenBank/DDBJ whole genome shotgun (WGS) entry which is preliminary data.</text>
</comment>
<evidence type="ECO:0000256" key="1">
    <source>
        <dbReference type="ARBA" id="ARBA00023239"/>
    </source>
</evidence>
<dbReference type="SUPFAM" id="SSF51556">
    <property type="entry name" value="Metallo-dependent hydrolases"/>
    <property type="match status" value="1"/>
</dbReference>
<feature type="domain" description="Amidohydrolase-related" evidence="3">
    <location>
        <begin position="55"/>
        <end position="133"/>
    </location>
</feature>
<evidence type="ECO:0000259" key="3">
    <source>
        <dbReference type="Pfam" id="PF04909"/>
    </source>
</evidence>
<feature type="region of interest" description="Disordered" evidence="2">
    <location>
        <begin position="277"/>
        <end position="333"/>
    </location>
</feature>
<dbReference type="Gene3D" id="3.20.20.140">
    <property type="entry name" value="Metal-dependent hydrolases"/>
    <property type="match status" value="1"/>
</dbReference>
<dbReference type="RefSeq" id="WP_336538761.1">
    <property type="nucleotide sequence ID" value="NZ_JBBAYL010000003.1"/>
</dbReference>
<dbReference type="PANTHER" id="PTHR21240">
    <property type="entry name" value="2-AMINO-3-CARBOXYLMUCONATE-6-SEMIALDEHYDE DECARBOXYLASE"/>
    <property type="match status" value="1"/>
</dbReference>
<keyword evidence="1" id="KW-0456">Lyase</keyword>
<feature type="compositionally biased region" description="Pro residues" evidence="2">
    <location>
        <begin position="182"/>
        <end position="191"/>
    </location>
</feature>